<keyword evidence="5 10" id="KW-0145">Chemotaxis</keyword>
<keyword evidence="12" id="KW-0966">Cell projection</keyword>
<dbReference type="InterPro" id="IPR005503">
    <property type="entry name" value="FliL"/>
</dbReference>
<evidence type="ECO:0000256" key="8">
    <source>
        <dbReference type="ARBA" id="ARBA00022989"/>
    </source>
</evidence>
<evidence type="ECO:0000256" key="10">
    <source>
        <dbReference type="RuleBase" id="RU364125"/>
    </source>
</evidence>
<evidence type="ECO:0000256" key="7">
    <source>
        <dbReference type="ARBA" id="ARBA00022779"/>
    </source>
</evidence>
<keyword evidence="4" id="KW-1003">Cell membrane</keyword>
<keyword evidence="8 10" id="KW-1133">Transmembrane helix</keyword>
<evidence type="ECO:0000256" key="1">
    <source>
        <dbReference type="ARBA" id="ARBA00002254"/>
    </source>
</evidence>
<dbReference type="Proteomes" id="UP001597296">
    <property type="component" value="Unassembled WGS sequence"/>
</dbReference>
<evidence type="ECO:0000313" key="12">
    <source>
        <dbReference type="EMBL" id="MFD2235350.1"/>
    </source>
</evidence>
<evidence type="ECO:0000256" key="2">
    <source>
        <dbReference type="ARBA" id="ARBA00004162"/>
    </source>
</evidence>
<protein>
    <recommendedName>
        <fullName evidence="10">Flagellar protein FliL</fullName>
    </recommendedName>
</protein>
<accession>A0ABW5CDT3</accession>
<evidence type="ECO:0000256" key="11">
    <source>
        <dbReference type="SAM" id="MobiDB-lite"/>
    </source>
</evidence>
<feature type="region of interest" description="Disordered" evidence="11">
    <location>
        <begin position="1"/>
        <end position="24"/>
    </location>
</feature>
<dbReference type="RefSeq" id="WP_377318449.1">
    <property type="nucleotide sequence ID" value="NZ_JBHUIY010000043.1"/>
</dbReference>
<dbReference type="Pfam" id="PF03748">
    <property type="entry name" value="FliL"/>
    <property type="match status" value="1"/>
</dbReference>
<evidence type="ECO:0000313" key="13">
    <source>
        <dbReference type="Proteomes" id="UP001597296"/>
    </source>
</evidence>
<evidence type="ECO:0000256" key="4">
    <source>
        <dbReference type="ARBA" id="ARBA00022475"/>
    </source>
</evidence>
<keyword evidence="13" id="KW-1185">Reference proteome</keyword>
<gene>
    <name evidence="12" type="ORF">ACFSNB_16210</name>
</gene>
<keyword evidence="6 10" id="KW-0812">Transmembrane</keyword>
<comment type="caution">
    <text evidence="12">The sequence shown here is derived from an EMBL/GenBank/DDBJ whole genome shotgun (WGS) entry which is preliminary data.</text>
</comment>
<keyword evidence="10" id="KW-0997">Cell inner membrane</keyword>
<dbReference type="EMBL" id="JBHUIY010000043">
    <property type="protein sequence ID" value="MFD2235350.1"/>
    <property type="molecule type" value="Genomic_DNA"/>
</dbReference>
<evidence type="ECO:0000256" key="5">
    <source>
        <dbReference type="ARBA" id="ARBA00022500"/>
    </source>
</evidence>
<reference evidence="13" key="1">
    <citation type="journal article" date="2019" name="Int. J. Syst. Evol. Microbiol.">
        <title>The Global Catalogue of Microorganisms (GCM) 10K type strain sequencing project: providing services to taxonomists for standard genome sequencing and annotation.</title>
        <authorList>
            <consortium name="The Broad Institute Genomics Platform"/>
            <consortium name="The Broad Institute Genome Sequencing Center for Infectious Disease"/>
            <person name="Wu L."/>
            <person name="Ma J."/>
        </authorList>
    </citation>
    <scope>NUCLEOTIDE SEQUENCE [LARGE SCALE GENOMIC DNA]</scope>
    <source>
        <strain evidence="13">KCTC 15012</strain>
    </source>
</reference>
<feature type="transmembrane region" description="Helical" evidence="10">
    <location>
        <begin position="31"/>
        <end position="54"/>
    </location>
</feature>
<name>A0ABW5CDT3_9PROT</name>
<sequence>MTEDLEEDFDESEGPEGDGDTSEGKGKLKKILLIVLPVLLLVGGGAGLYFSGLLDSLLGGSKEPAAAQAPASAPSGSGGPKAVQAAAFMDLPEMLVNLQSTGRKPAYLKLRVALELESVGDQPRVEQMMPRIVDYFQVYLRELRIEDLQGASGMNMLREELLTRVNAAVKPVRVSDVLFKEMLVQ</sequence>
<evidence type="ECO:0000256" key="6">
    <source>
        <dbReference type="ARBA" id="ARBA00022692"/>
    </source>
</evidence>
<keyword evidence="12" id="KW-0282">Flagellum</keyword>
<evidence type="ECO:0000256" key="9">
    <source>
        <dbReference type="ARBA" id="ARBA00023136"/>
    </source>
</evidence>
<proteinExistence type="inferred from homology"/>
<organism evidence="12 13">
    <name type="scientific">Phaeospirillum tilakii</name>
    <dbReference type="NCBI Taxonomy" id="741673"/>
    <lineage>
        <taxon>Bacteria</taxon>
        <taxon>Pseudomonadati</taxon>
        <taxon>Pseudomonadota</taxon>
        <taxon>Alphaproteobacteria</taxon>
        <taxon>Rhodospirillales</taxon>
        <taxon>Rhodospirillaceae</taxon>
        <taxon>Phaeospirillum</taxon>
    </lineage>
</organism>
<feature type="compositionally biased region" description="Acidic residues" evidence="11">
    <location>
        <begin position="1"/>
        <end position="21"/>
    </location>
</feature>
<keyword evidence="9 10" id="KW-0472">Membrane</keyword>
<evidence type="ECO:0000256" key="3">
    <source>
        <dbReference type="ARBA" id="ARBA00008281"/>
    </source>
</evidence>
<keyword evidence="12" id="KW-0969">Cilium</keyword>
<comment type="function">
    <text evidence="1 10">Controls the rotational direction of flagella during chemotaxis.</text>
</comment>
<keyword evidence="7 10" id="KW-0283">Flagellar rotation</keyword>
<dbReference type="PANTHER" id="PTHR35091:SF2">
    <property type="entry name" value="FLAGELLAR PROTEIN FLIL"/>
    <property type="match status" value="1"/>
</dbReference>
<comment type="similarity">
    <text evidence="3 10">Belongs to the FliL family.</text>
</comment>
<dbReference type="PANTHER" id="PTHR35091">
    <property type="entry name" value="FLAGELLAR PROTEIN FLIL"/>
    <property type="match status" value="1"/>
</dbReference>
<comment type="subcellular location">
    <subcellularLocation>
        <location evidence="10">Cell inner membrane</location>
    </subcellularLocation>
    <subcellularLocation>
        <location evidence="2">Cell membrane</location>
        <topology evidence="2">Single-pass membrane protein</topology>
    </subcellularLocation>
</comment>